<name>A0A9P6ATC9_9AGAM</name>
<gene>
    <name evidence="2" type="ORF">BS47DRAFT_1364494</name>
</gene>
<protein>
    <submittedName>
        <fullName evidence="2">Uncharacterized protein</fullName>
    </submittedName>
</protein>
<keyword evidence="3" id="KW-1185">Reference proteome</keyword>
<evidence type="ECO:0000313" key="2">
    <source>
        <dbReference type="EMBL" id="KAF9510496.1"/>
    </source>
</evidence>
<dbReference type="EMBL" id="MU129015">
    <property type="protein sequence ID" value="KAF9510496.1"/>
    <property type="molecule type" value="Genomic_DNA"/>
</dbReference>
<comment type="caution">
    <text evidence="2">The sequence shown here is derived from an EMBL/GenBank/DDBJ whole genome shotgun (WGS) entry which is preliminary data.</text>
</comment>
<evidence type="ECO:0000256" key="1">
    <source>
        <dbReference type="SAM" id="MobiDB-lite"/>
    </source>
</evidence>
<accession>A0A9P6ATC9</accession>
<reference evidence="2" key="1">
    <citation type="journal article" date="2020" name="Nat. Commun.">
        <title>Large-scale genome sequencing of mycorrhizal fungi provides insights into the early evolution of symbiotic traits.</title>
        <authorList>
            <person name="Miyauchi S."/>
            <person name="Kiss E."/>
            <person name="Kuo A."/>
            <person name="Drula E."/>
            <person name="Kohler A."/>
            <person name="Sanchez-Garcia M."/>
            <person name="Morin E."/>
            <person name="Andreopoulos B."/>
            <person name="Barry K.W."/>
            <person name="Bonito G."/>
            <person name="Buee M."/>
            <person name="Carver A."/>
            <person name="Chen C."/>
            <person name="Cichocki N."/>
            <person name="Clum A."/>
            <person name="Culley D."/>
            <person name="Crous P.W."/>
            <person name="Fauchery L."/>
            <person name="Girlanda M."/>
            <person name="Hayes R.D."/>
            <person name="Keri Z."/>
            <person name="LaButti K."/>
            <person name="Lipzen A."/>
            <person name="Lombard V."/>
            <person name="Magnuson J."/>
            <person name="Maillard F."/>
            <person name="Murat C."/>
            <person name="Nolan M."/>
            <person name="Ohm R.A."/>
            <person name="Pangilinan J."/>
            <person name="Pereira M.F."/>
            <person name="Perotto S."/>
            <person name="Peter M."/>
            <person name="Pfister S."/>
            <person name="Riley R."/>
            <person name="Sitrit Y."/>
            <person name="Stielow J.B."/>
            <person name="Szollosi G."/>
            <person name="Zifcakova L."/>
            <person name="Stursova M."/>
            <person name="Spatafora J.W."/>
            <person name="Tedersoo L."/>
            <person name="Vaario L.M."/>
            <person name="Yamada A."/>
            <person name="Yan M."/>
            <person name="Wang P."/>
            <person name="Xu J."/>
            <person name="Bruns T."/>
            <person name="Baldrian P."/>
            <person name="Vilgalys R."/>
            <person name="Dunand C."/>
            <person name="Henrissat B."/>
            <person name="Grigoriev I.V."/>
            <person name="Hibbett D."/>
            <person name="Nagy L.G."/>
            <person name="Martin F.M."/>
        </authorList>
    </citation>
    <scope>NUCLEOTIDE SEQUENCE</scope>
    <source>
        <strain evidence="2">UP504</strain>
    </source>
</reference>
<feature type="region of interest" description="Disordered" evidence="1">
    <location>
        <begin position="29"/>
        <end position="57"/>
    </location>
</feature>
<evidence type="ECO:0000313" key="3">
    <source>
        <dbReference type="Proteomes" id="UP000886523"/>
    </source>
</evidence>
<dbReference type="Proteomes" id="UP000886523">
    <property type="component" value="Unassembled WGS sequence"/>
</dbReference>
<proteinExistence type="predicted"/>
<feature type="compositionally biased region" description="Basic and acidic residues" evidence="1">
    <location>
        <begin position="29"/>
        <end position="42"/>
    </location>
</feature>
<sequence>MDAEDLELLSTESSEGFYIAEDVWQKEADTYHGMPPKEENMKRRQRGRPKASAMQSDHKDIPLFSQFYKNLTDSWREVSGPQIHGSRVVWRDQWDLEHWGNFLKAQPTNQVVIWPISYKGSKVSAYIA</sequence>
<dbReference type="AlphaFoldDB" id="A0A9P6ATC9"/>
<organism evidence="2 3">
    <name type="scientific">Hydnum rufescens UP504</name>
    <dbReference type="NCBI Taxonomy" id="1448309"/>
    <lineage>
        <taxon>Eukaryota</taxon>
        <taxon>Fungi</taxon>
        <taxon>Dikarya</taxon>
        <taxon>Basidiomycota</taxon>
        <taxon>Agaricomycotina</taxon>
        <taxon>Agaricomycetes</taxon>
        <taxon>Cantharellales</taxon>
        <taxon>Hydnaceae</taxon>
        <taxon>Hydnum</taxon>
    </lineage>
</organism>